<protein>
    <recommendedName>
        <fullName evidence="7">Ribosomal protein eL8/eL30/eS12/Gadd45 domain-containing protein</fullName>
    </recommendedName>
</protein>
<dbReference type="GO" id="GO:1990904">
    <property type="term" value="C:ribonucleoprotein complex"/>
    <property type="evidence" value="ECO:0007669"/>
    <property type="project" value="UniProtKB-KW"/>
</dbReference>
<dbReference type="SUPFAM" id="SSF55315">
    <property type="entry name" value="L30e-like"/>
    <property type="match status" value="1"/>
</dbReference>
<evidence type="ECO:0000256" key="3">
    <source>
        <dbReference type="ARBA" id="ARBA00023242"/>
    </source>
</evidence>
<reference evidence="8 9" key="1">
    <citation type="journal article" date="2019" name="Nat. Ecol. Evol.">
        <title>Megaphylogeny resolves global patterns of mushroom evolution.</title>
        <authorList>
            <person name="Varga T."/>
            <person name="Krizsan K."/>
            <person name="Foldi C."/>
            <person name="Dima B."/>
            <person name="Sanchez-Garcia M."/>
            <person name="Sanchez-Ramirez S."/>
            <person name="Szollosi G.J."/>
            <person name="Szarkandi J.G."/>
            <person name="Papp V."/>
            <person name="Albert L."/>
            <person name="Andreopoulos W."/>
            <person name="Angelini C."/>
            <person name="Antonin V."/>
            <person name="Barry K.W."/>
            <person name="Bougher N.L."/>
            <person name="Buchanan P."/>
            <person name="Buyck B."/>
            <person name="Bense V."/>
            <person name="Catcheside P."/>
            <person name="Chovatia M."/>
            <person name="Cooper J."/>
            <person name="Damon W."/>
            <person name="Desjardin D."/>
            <person name="Finy P."/>
            <person name="Geml J."/>
            <person name="Haridas S."/>
            <person name="Hughes K."/>
            <person name="Justo A."/>
            <person name="Karasinski D."/>
            <person name="Kautmanova I."/>
            <person name="Kiss B."/>
            <person name="Kocsube S."/>
            <person name="Kotiranta H."/>
            <person name="LaButti K.M."/>
            <person name="Lechner B.E."/>
            <person name="Liimatainen K."/>
            <person name="Lipzen A."/>
            <person name="Lukacs Z."/>
            <person name="Mihaltcheva S."/>
            <person name="Morgado L.N."/>
            <person name="Niskanen T."/>
            <person name="Noordeloos M.E."/>
            <person name="Ohm R.A."/>
            <person name="Ortiz-Santana B."/>
            <person name="Ovrebo C."/>
            <person name="Racz N."/>
            <person name="Riley R."/>
            <person name="Savchenko A."/>
            <person name="Shiryaev A."/>
            <person name="Soop K."/>
            <person name="Spirin V."/>
            <person name="Szebenyi C."/>
            <person name="Tomsovsky M."/>
            <person name="Tulloss R.E."/>
            <person name="Uehling J."/>
            <person name="Grigoriev I.V."/>
            <person name="Vagvolgyi C."/>
            <person name="Papp T."/>
            <person name="Martin F.M."/>
            <person name="Miettinen O."/>
            <person name="Hibbett D.S."/>
            <person name="Nagy L.G."/>
        </authorList>
    </citation>
    <scope>NUCLEOTIDE SEQUENCE [LARGE SCALE GENOMIC DNA]</scope>
    <source>
        <strain evidence="8 9">CBS 962.96</strain>
    </source>
</reference>
<dbReference type="PROSITE" id="PS01082">
    <property type="entry name" value="RIBOSOMAL_L7AE"/>
    <property type="match status" value="1"/>
</dbReference>
<dbReference type="Proteomes" id="UP000297245">
    <property type="component" value="Unassembled WGS sequence"/>
</dbReference>
<evidence type="ECO:0000313" key="9">
    <source>
        <dbReference type="Proteomes" id="UP000297245"/>
    </source>
</evidence>
<feature type="coiled-coil region" evidence="5">
    <location>
        <begin position="386"/>
        <end position="486"/>
    </location>
</feature>
<dbReference type="Pfam" id="PF01248">
    <property type="entry name" value="Ribosomal_L7Ae"/>
    <property type="match status" value="1"/>
</dbReference>
<dbReference type="InterPro" id="IPR018492">
    <property type="entry name" value="Ribosomal_eL8/Nhp2"/>
</dbReference>
<dbReference type="Gene3D" id="3.30.1330.30">
    <property type="match status" value="1"/>
</dbReference>
<dbReference type="InterPro" id="IPR029064">
    <property type="entry name" value="Ribosomal_eL30-like_sf"/>
</dbReference>
<comment type="similarity">
    <text evidence="2">Belongs to the eukaryotic ribosomal protein eL8 family.</text>
</comment>
<dbReference type="OrthoDB" id="2195113at2759"/>
<organism evidence="8 9">
    <name type="scientific">Dendrothele bispora (strain CBS 962.96)</name>
    <dbReference type="NCBI Taxonomy" id="1314807"/>
    <lineage>
        <taxon>Eukaryota</taxon>
        <taxon>Fungi</taxon>
        <taxon>Dikarya</taxon>
        <taxon>Basidiomycota</taxon>
        <taxon>Agaricomycotina</taxon>
        <taxon>Agaricomycetes</taxon>
        <taxon>Agaricomycetidae</taxon>
        <taxon>Agaricales</taxon>
        <taxon>Agaricales incertae sedis</taxon>
        <taxon>Dendrothele</taxon>
    </lineage>
</organism>
<feature type="domain" description="Ribosomal protein eL8/eL30/eS12/Gadd45" evidence="7">
    <location>
        <begin position="39"/>
        <end position="129"/>
    </location>
</feature>
<dbReference type="AlphaFoldDB" id="A0A4S8N0Y2"/>
<dbReference type="GO" id="GO:0005783">
    <property type="term" value="C:endoplasmic reticulum"/>
    <property type="evidence" value="ECO:0007669"/>
    <property type="project" value="TreeGrafter"/>
</dbReference>
<dbReference type="EMBL" id="ML179035">
    <property type="protein sequence ID" value="THV08534.1"/>
    <property type="molecule type" value="Genomic_DNA"/>
</dbReference>
<dbReference type="PANTHER" id="PTHR31027:SF2">
    <property type="entry name" value="LEBERCILIN DOMAIN-CONTAINING PROTEIN"/>
    <property type="match status" value="1"/>
</dbReference>
<dbReference type="GO" id="GO:0042254">
    <property type="term" value="P:ribosome biogenesis"/>
    <property type="evidence" value="ECO:0007669"/>
    <property type="project" value="InterPro"/>
</dbReference>
<dbReference type="PRINTS" id="PR00881">
    <property type="entry name" value="L7ARS6FAMILY"/>
</dbReference>
<dbReference type="PRINTS" id="PR00883">
    <property type="entry name" value="NUCLEARHMG"/>
</dbReference>
<evidence type="ECO:0000256" key="1">
    <source>
        <dbReference type="ARBA" id="ARBA00004604"/>
    </source>
</evidence>
<keyword evidence="4" id="KW-0687">Ribonucleoprotein</keyword>
<dbReference type="PANTHER" id="PTHR31027">
    <property type="entry name" value="NUCLEAR SEGREGATION PROTEIN BFR1"/>
    <property type="match status" value="1"/>
</dbReference>
<feature type="region of interest" description="Disordered" evidence="6">
    <location>
        <begin position="249"/>
        <end position="285"/>
    </location>
</feature>
<keyword evidence="3" id="KW-0539">Nucleus</keyword>
<evidence type="ECO:0000256" key="4">
    <source>
        <dbReference type="ARBA" id="ARBA00023274"/>
    </source>
</evidence>
<dbReference type="InterPro" id="IPR004038">
    <property type="entry name" value="Ribosomal_eL8/eL30/eS12/Gad45"/>
</dbReference>
<dbReference type="GO" id="GO:0008298">
    <property type="term" value="P:intracellular mRNA localization"/>
    <property type="evidence" value="ECO:0007669"/>
    <property type="project" value="TreeGrafter"/>
</dbReference>
<keyword evidence="9" id="KW-1185">Reference proteome</keyword>
<comment type="subcellular location">
    <subcellularLocation>
        <location evidence="1">Nucleus</location>
        <location evidence="1">Nucleolus</location>
    </subcellularLocation>
</comment>
<feature type="region of interest" description="Disordered" evidence="6">
    <location>
        <begin position="178"/>
        <end position="224"/>
    </location>
</feature>
<dbReference type="GO" id="GO:0005730">
    <property type="term" value="C:nucleolus"/>
    <property type="evidence" value="ECO:0007669"/>
    <property type="project" value="UniProtKB-SubCell"/>
</dbReference>
<keyword evidence="5" id="KW-0175">Coiled coil</keyword>
<evidence type="ECO:0000256" key="2">
    <source>
        <dbReference type="ARBA" id="ARBA00007337"/>
    </source>
</evidence>
<sequence>MADASSPKKSKKERTEIIIPIEELSPLAQPLAQKKLLKKLHKTIKKASKQRQVKRGVKEVVKGIRKGEKGLLILAADISPIDIISHLPILSEEAGVPYVFVTSKEELGYASSTKRPTSCVMVCPDSKKKVKRKEGEKEDKDDDYRELYDECYQEVEKMDTRIQLLFLIDLHMATAKSKPANGSAVNSKSASGTSTPVSVAGGYKKDTSDVTPPTTGRPDKKVYDAEQDKIKGEIDALQVKLSAVREKISLATKSGGPGNERRNGLRGELDGLREKQSGNKASRGKILDQVKAYQEGISKKIKDLQAAKSKTPFKNVAEIDAHIKNLEKQVESGTMKLADEKRALAEISSCKRNRRAVESFQADQDSIEADRRAVDELKKQLDDPESKALSERYDKIKSELDDLKKEEDAAYANRSKLFEERDDLQGQINTLYNEKRESTQKYREANDKYWTKVNEDRARRAERARAQRAAEEAQKKQELAQRLREEAAIPAFQAQIEDCQTLIDALSGNTSGDVTFKSAGLVEKTDIAGVPKLNIRKVETAADEGLVARKKKGDDDEAYFVGGKGKSKGKKSSANKANNTNATSSSELNIPFSTLSALLSLSIPPPTSSADISRVIDNLKTKKTWFEANQARVTAENIAKAEAEIKRLTGDSNDAESPDVADVSPPNGGGEKPGEPAPTPKTADVPEVAVPSEEVKDKLEEAVETSNDS</sequence>
<proteinExistence type="inferred from homology"/>
<name>A0A4S8N0Y2_DENBC</name>
<evidence type="ECO:0000259" key="7">
    <source>
        <dbReference type="Pfam" id="PF01248"/>
    </source>
</evidence>
<gene>
    <name evidence="8" type="ORF">K435DRAFT_832978</name>
</gene>
<evidence type="ECO:0000313" key="8">
    <source>
        <dbReference type="EMBL" id="THV08534.1"/>
    </source>
</evidence>
<feature type="region of interest" description="Disordered" evidence="6">
    <location>
        <begin position="645"/>
        <end position="709"/>
    </location>
</feature>
<dbReference type="InterPro" id="IPR002415">
    <property type="entry name" value="H/ACA_rnp_Nhp2-like"/>
</dbReference>
<dbReference type="InterPro" id="IPR039604">
    <property type="entry name" value="Bfr1"/>
</dbReference>
<feature type="compositionally biased region" description="Low complexity" evidence="6">
    <location>
        <begin position="574"/>
        <end position="587"/>
    </location>
</feature>
<evidence type="ECO:0000256" key="6">
    <source>
        <dbReference type="SAM" id="MobiDB-lite"/>
    </source>
</evidence>
<feature type="compositionally biased region" description="Basic and acidic residues" evidence="6">
    <location>
        <begin position="259"/>
        <end position="277"/>
    </location>
</feature>
<feature type="region of interest" description="Disordered" evidence="6">
    <location>
        <begin position="557"/>
        <end position="587"/>
    </location>
</feature>
<evidence type="ECO:0000256" key="5">
    <source>
        <dbReference type="SAM" id="Coils"/>
    </source>
</evidence>
<feature type="compositionally biased region" description="Polar residues" evidence="6">
    <location>
        <begin position="183"/>
        <end position="197"/>
    </location>
</feature>
<accession>A0A4S8N0Y2</accession>
<dbReference type="GO" id="GO:0003729">
    <property type="term" value="F:mRNA binding"/>
    <property type="evidence" value="ECO:0007669"/>
    <property type="project" value="TreeGrafter"/>
</dbReference>
<dbReference type="InterPro" id="IPR004037">
    <property type="entry name" value="Ribosomal_eL8-like_CS"/>
</dbReference>
<dbReference type="GO" id="GO:0042175">
    <property type="term" value="C:nuclear outer membrane-endoplasmic reticulum membrane network"/>
    <property type="evidence" value="ECO:0007669"/>
    <property type="project" value="TreeGrafter"/>
</dbReference>